<evidence type="ECO:0000259" key="4">
    <source>
        <dbReference type="PROSITE" id="PS50043"/>
    </source>
</evidence>
<proteinExistence type="predicted"/>
<sequence length="206" mass="22667">MTPETPGPDRIPVSVHGDDPLIVAGLVHFLTSSPLVELCEADGGVAVLFAERVDRPVMSRLRALGRTGRVVLVVPRVREPELLRALDGGVSVILLRHQVTPEGLLDAVRTAAGHDRALPRDAVDQLVDVVLRLRREAGARVSAHPPTDRELDVLRLLADGLETREIAERLEFSERTVKNVLHGVTSRFRLRNRTHAVAHAIREGYL</sequence>
<dbReference type="InterPro" id="IPR039420">
    <property type="entry name" value="WalR-like"/>
</dbReference>
<dbReference type="Pfam" id="PF00196">
    <property type="entry name" value="GerE"/>
    <property type="match status" value="1"/>
</dbReference>
<dbReference type="InterPro" id="IPR000792">
    <property type="entry name" value="Tscrpt_reg_LuxR_C"/>
</dbReference>
<dbReference type="PANTHER" id="PTHR43214:SF24">
    <property type="entry name" value="TRANSCRIPTIONAL REGULATORY PROTEIN NARL-RELATED"/>
    <property type="match status" value="1"/>
</dbReference>
<dbReference type="PANTHER" id="PTHR43214">
    <property type="entry name" value="TWO-COMPONENT RESPONSE REGULATOR"/>
    <property type="match status" value="1"/>
</dbReference>
<dbReference type="InParanoid" id="A0A545B012"/>
<dbReference type="PRINTS" id="PR00038">
    <property type="entry name" value="HTHLUXR"/>
</dbReference>
<keyword evidence="2" id="KW-0238">DNA-binding</keyword>
<protein>
    <submittedName>
        <fullName evidence="5">Response regulator transcription factor</fullName>
    </submittedName>
</protein>
<name>A0A545B012_9ACTN</name>
<evidence type="ECO:0000313" key="6">
    <source>
        <dbReference type="Proteomes" id="UP000317982"/>
    </source>
</evidence>
<dbReference type="OrthoDB" id="4309410at2"/>
<comment type="caution">
    <text evidence="5">The sequence shown here is derived from an EMBL/GenBank/DDBJ whole genome shotgun (WGS) entry which is preliminary data.</text>
</comment>
<gene>
    <name evidence="5" type="ORF">FL583_01070</name>
</gene>
<dbReference type="GO" id="GO:0006355">
    <property type="term" value="P:regulation of DNA-templated transcription"/>
    <property type="evidence" value="ECO:0007669"/>
    <property type="project" value="InterPro"/>
</dbReference>
<evidence type="ECO:0000256" key="1">
    <source>
        <dbReference type="ARBA" id="ARBA00023015"/>
    </source>
</evidence>
<keyword evidence="6" id="KW-1185">Reference proteome</keyword>
<keyword evidence="1" id="KW-0805">Transcription regulation</keyword>
<dbReference type="CDD" id="cd06170">
    <property type="entry name" value="LuxR_C_like"/>
    <property type="match status" value="1"/>
</dbReference>
<dbReference type="EMBL" id="VIRS01000001">
    <property type="protein sequence ID" value="TQS46898.1"/>
    <property type="molecule type" value="Genomic_DNA"/>
</dbReference>
<dbReference type="Gene3D" id="3.40.50.2300">
    <property type="match status" value="1"/>
</dbReference>
<keyword evidence="3" id="KW-0804">Transcription</keyword>
<dbReference type="SUPFAM" id="SSF46894">
    <property type="entry name" value="C-terminal effector domain of the bipartite response regulators"/>
    <property type="match status" value="1"/>
</dbReference>
<evidence type="ECO:0000256" key="2">
    <source>
        <dbReference type="ARBA" id="ARBA00023125"/>
    </source>
</evidence>
<dbReference type="SMART" id="SM00421">
    <property type="entry name" value="HTH_LUXR"/>
    <property type="match status" value="1"/>
</dbReference>
<feature type="domain" description="HTH luxR-type" evidence="4">
    <location>
        <begin position="139"/>
        <end position="204"/>
    </location>
</feature>
<accession>A0A545B012</accession>
<evidence type="ECO:0000256" key="3">
    <source>
        <dbReference type="ARBA" id="ARBA00023163"/>
    </source>
</evidence>
<evidence type="ECO:0000313" key="5">
    <source>
        <dbReference type="EMBL" id="TQS46898.1"/>
    </source>
</evidence>
<reference evidence="5 6" key="1">
    <citation type="submission" date="2019-07" db="EMBL/GenBank/DDBJ databases">
        <title>Cryptosporangium phraense sp. nov., isolated from plant litter.</title>
        <authorList>
            <person name="Suriyachadkun C."/>
        </authorList>
    </citation>
    <scope>NUCLEOTIDE SEQUENCE [LARGE SCALE GENOMIC DNA]</scope>
    <source>
        <strain evidence="5 6">A-T 5661</strain>
    </source>
</reference>
<dbReference type="AlphaFoldDB" id="A0A545B012"/>
<dbReference type="PROSITE" id="PS50043">
    <property type="entry name" value="HTH_LUXR_2"/>
    <property type="match status" value="1"/>
</dbReference>
<dbReference type="InterPro" id="IPR016032">
    <property type="entry name" value="Sig_transdc_resp-reg_C-effctor"/>
</dbReference>
<dbReference type="RefSeq" id="WP_142702516.1">
    <property type="nucleotide sequence ID" value="NZ_VIRS01000001.1"/>
</dbReference>
<organism evidence="5 6">
    <name type="scientific">Cryptosporangium phraense</name>
    <dbReference type="NCBI Taxonomy" id="2593070"/>
    <lineage>
        <taxon>Bacteria</taxon>
        <taxon>Bacillati</taxon>
        <taxon>Actinomycetota</taxon>
        <taxon>Actinomycetes</taxon>
        <taxon>Cryptosporangiales</taxon>
        <taxon>Cryptosporangiaceae</taxon>
        <taxon>Cryptosporangium</taxon>
    </lineage>
</organism>
<dbReference type="Proteomes" id="UP000317982">
    <property type="component" value="Unassembled WGS sequence"/>
</dbReference>
<dbReference type="GO" id="GO:0003677">
    <property type="term" value="F:DNA binding"/>
    <property type="evidence" value="ECO:0007669"/>
    <property type="project" value="UniProtKB-KW"/>
</dbReference>